<sequence length="274" mass="31019">MKKAFSELSHYMDVTWHVIKMAMMTIIEYPSNIAGWLISNPLQFIMGFAIIKFVVESFGEINGWNYGQLAFLYGISVISHALSMIFFVQGWFMGYYVIYGDFDRYLTRPLGVLYQFFFTNINVFGVTDLIPGILVFIYGCAKCEIKITLLFCIQVIVMLIGATLIRGGLYIFLGSTSFYTRSVVDFGQYTQEIMDKTTMYPISMYPESMQFILTYLIPIGWVSFYPVSSLLGISSGICDGLIVPFVTLLIGLVMMLISGAFFTRGLKKYESAGN</sequence>
<dbReference type="RefSeq" id="WP_083334508.1">
    <property type="nucleotide sequence ID" value="NZ_FMUR01000007.1"/>
</dbReference>
<dbReference type="PANTHER" id="PTHR36833:SF1">
    <property type="entry name" value="INTEGRAL MEMBRANE TRANSPORT PROTEIN"/>
    <property type="match status" value="1"/>
</dbReference>
<feature type="transmembrane region" description="Helical" evidence="1">
    <location>
        <begin position="149"/>
        <end position="173"/>
    </location>
</feature>
<reference evidence="3" key="1">
    <citation type="submission" date="2016-10" db="EMBL/GenBank/DDBJ databases">
        <authorList>
            <person name="Varghese N."/>
            <person name="Submissions S."/>
        </authorList>
    </citation>
    <scope>NUCLEOTIDE SEQUENCE [LARGE SCALE GENOMIC DNA]</scope>
    <source>
        <strain evidence="3">XBD2006</strain>
    </source>
</reference>
<dbReference type="Proteomes" id="UP000183047">
    <property type="component" value="Unassembled WGS sequence"/>
</dbReference>
<dbReference type="Pfam" id="PF06182">
    <property type="entry name" value="ABC2_membrane_6"/>
    <property type="match status" value="1"/>
</dbReference>
<dbReference type="OrthoDB" id="9788195at2"/>
<feature type="transmembrane region" description="Helical" evidence="1">
    <location>
        <begin position="112"/>
        <end position="137"/>
    </location>
</feature>
<feature type="transmembrane region" description="Helical" evidence="1">
    <location>
        <begin position="240"/>
        <end position="262"/>
    </location>
</feature>
<dbReference type="AlphaFoldDB" id="A0A1G5CUS9"/>
<feature type="transmembrane region" description="Helical" evidence="1">
    <location>
        <begin position="33"/>
        <end position="55"/>
    </location>
</feature>
<evidence type="ECO:0000256" key="1">
    <source>
        <dbReference type="SAM" id="Phobius"/>
    </source>
</evidence>
<feature type="transmembrane region" description="Helical" evidence="1">
    <location>
        <begin position="67"/>
        <end position="92"/>
    </location>
</feature>
<protein>
    <submittedName>
        <fullName evidence="2">ABC-2 type transport system permease protein</fullName>
    </submittedName>
</protein>
<keyword evidence="1" id="KW-1133">Transmembrane helix</keyword>
<gene>
    <name evidence="2" type="ORF">SAMN02910451_01229</name>
</gene>
<dbReference type="InterPro" id="IPR010390">
    <property type="entry name" value="ABC-2_transporter-like"/>
</dbReference>
<keyword evidence="1" id="KW-0472">Membrane</keyword>
<keyword evidence="3" id="KW-1185">Reference proteome</keyword>
<keyword evidence="1" id="KW-0812">Transmembrane</keyword>
<proteinExistence type="predicted"/>
<evidence type="ECO:0000313" key="3">
    <source>
        <dbReference type="Proteomes" id="UP000183047"/>
    </source>
</evidence>
<evidence type="ECO:0000313" key="2">
    <source>
        <dbReference type="EMBL" id="SCY06008.1"/>
    </source>
</evidence>
<feature type="transmembrane region" description="Helical" evidence="1">
    <location>
        <begin position="212"/>
        <end position="233"/>
    </location>
</feature>
<organism evidence="2 3">
    <name type="scientific">Butyrivibrio hungatei</name>
    <dbReference type="NCBI Taxonomy" id="185008"/>
    <lineage>
        <taxon>Bacteria</taxon>
        <taxon>Bacillati</taxon>
        <taxon>Bacillota</taxon>
        <taxon>Clostridia</taxon>
        <taxon>Lachnospirales</taxon>
        <taxon>Lachnospiraceae</taxon>
        <taxon>Butyrivibrio</taxon>
    </lineage>
</organism>
<dbReference type="EMBL" id="FMUR01000007">
    <property type="protein sequence ID" value="SCY06008.1"/>
    <property type="molecule type" value="Genomic_DNA"/>
</dbReference>
<accession>A0A1G5CUS9</accession>
<name>A0A1G5CUS9_9FIRM</name>
<dbReference type="PANTHER" id="PTHR36833">
    <property type="entry name" value="SLR0610 PROTEIN-RELATED"/>
    <property type="match status" value="1"/>
</dbReference>